<protein>
    <submittedName>
        <fullName evidence="1">Uncharacterized protein</fullName>
    </submittedName>
</protein>
<dbReference type="Proteomes" id="UP001239111">
    <property type="component" value="Chromosome 3"/>
</dbReference>
<organism evidence="1 2">
    <name type="scientific">Eretmocerus hayati</name>
    <dbReference type="NCBI Taxonomy" id="131215"/>
    <lineage>
        <taxon>Eukaryota</taxon>
        <taxon>Metazoa</taxon>
        <taxon>Ecdysozoa</taxon>
        <taxon>Arthropoda</taxon>
        <taxon>Hexapoda</taxon>
        <taxon>Insecta</taxon>
        <taxon>Pterygota</taxon>
        <taxon>Neoptera</taxon>
        <taxon>Endopterygota</taxon>
        <taxon>Hymenoptera</taxon>
        <taxon>Apocrita</taxon>
        <taxon>Proctotrupomorpha</taxon>
        <taxon>Chalcidoidea</taxon>
        <taxon>Aphelinidae</taxon>
        <taxon>Aphelininae</taxon>
        <taxon>Eretmocerus</taxon>
    </lineage>
</organism>
<accession>A0ACC2NFL6</accession>
<proteinExistence type="predicted"/>
<keyword evidence="2" id="KW-1185">Reference proteome</keyword>
<dbReference type="EMBL" id="CM056743">
    <property type="protein sequence ID" value="KAJ8669573.1"/>
    <property type="molecule type" value="Genomic_DNA"/>
</dbReference>
<name>A0ACC2NFL6_9HYME</name>
<comment type="caution">
    <text evidence="1">The sequence shown here is derived from an EMBL/GenBank/DDBJ whole genome shotgun (WGS) entry which is preliminary data.</text>
</comment>
<reference evidence="1" key="1">
    <citation type="submission" date="2023-04" db="EMBL/GenBank/DDBJ databases">
        <title>A chromosome-level genome assembly of the parasitoid wasp Eretmocerus hayati.</title>
        <authorList>
            <person name="Zhong Y."/>
            <person name="Liu S."/>
            <person name="Liu Y."/>
        </authorList>
    </citation>
    <scope>NUCLEOTIDE SEQUENCE</scope>
    <source>
        <strain evidence="1">ZJU_SS_LIU_2023</strain>
    </source>
</reference>
<gene>
    <name evidence="1" type="ORF">QAD02_000832</name>
</gene>
<evidence type="ECO:0000313" key="1">
    <source>
        <dbReference type="EMBL" id="KAJ8669573.1"/>
    </source>
</evidence>
<sequence>MPDLKHLILELIVLCVLTKTHAHELSLSKYLDLHSEDLHPISFTLFETTVELVMCKSANVSQGTCYLTKIENPNVSYGIQCTLPEEISISRVIKPRIFTFGKNESIIAWTTKNQGNRSIVLKFLIIEWPNCVKTTYQIFLPDNDLSPKIVLNHLLILSRKNLYEVIYENRLVCKSACSETFDNKGKKLAGAMDLNAKGQKFGDFIFNSRPRYEFRARRCFVLVSEERTDISVFSPKEISRKLNFETSRQTTRFSISTTNRLLSFCKQNSFENKFLNCTQGNLRHWFNLTFDYAPEDFMIHNLPDGGLMTVTTKKSVIFGKNSIKFMMTVFDVEKKKVYSVELAKADCGARPQDVYVHIYQDIDKSENCVSIFLPVKSLSLFVDCYSKKLRTGAKVWKEVDNFPPYQFDNDLNTNFGNISAYLIHD</sequence>
<evidence type="ECO:0000313" key="2">
    <source>
        <dbReference type="Proteomes" id="UP001239111"/>
    </source>
</evidence>